<dbReference type="PANTHER" id="PTHR11496">
    <property type="entry name" value="ALCOHOL DEHYDROGENASE"/>
    <property type="match status" value="1"/>
</dbReference>
<dbReference type="EMBL" id="JBHTCQ010000002">
    <property type="protein sequence ID" value="MFC7405625.1"/>
    <property type="molecule type" value="Genomic_DNA"/>
</dbReference>
<evidence type="ECO:0000259" key="4">
    <source>
        <dbReference type="Pfam" id="PF00465"/>
    </source>
</evidence>
<evidence type="ECO:0000313" key="6">
    <source>
        <dbReference type="EMBL" id="MFC7405625.1"/>
    </source>
</evidence>
<dbReference type="Proteomes" id="UP001596455">
    <property type="component" value="Unassembled WGS sequence"/>
</dbReference>
<dbReference type="PANTHER" id="PTHR11496:SF102">
    <property type="entry name" value="ALCOHOL DEHYDROGENASE 4"/>
    <property type="match status" value="1"/>
</dbReference>
<evidence type="ECO:0000256" key="1">
    <source>
        <dbReference type="ARBA" id="ARBA00007358"/>
    </source>
</evidence>
<comment type="similarity">
    <text evidence="1">Belongs to the iron-containing alcohol dehydrogenase family.</text>
</comment>
<keyword evidence="7" id="KW-1185">Reference proteome</keyword>
<keyword evidence="3" id="KW-0520">NAD</keyword>
<dbReference type="GO" id="GO:0018506">
    <property type="term" value="F:maleylacetate reductase activity"/>
    <property type="evidence" value="ECO:0007669"/>
    <property type="project" value="UniProtKB-EC"/>
</dbReference>
<accession>A0ABW2Q896</accession>
<dbReference type="Gene3D" id="3.40.50.1970">
    <property type="match status" value="1"/>
</dbReference>
<keyword evidence="2 6" id="KW-0560">Oxidoreductase</keyword>
<name>A0ABW2Q896_9MICO</name>
<dbReference type="Pfam" id="PF25137">
    <property type="entry name" value="ADH_Fe_C"/>
    <property type="match status" value="1"/>
</dbReference>
<feature type="domain" description="Alcohol dehydrogenase iron-type/glycerol dehydrogenase GldA" evidence="4">
    <location>
        <begin position="14"/>
        <end position="155"/>
    </location>
</feature>
<dbReference type="InterPro" id="IPR034786">
    <property type="entry name" value="MAR"/>
</dbReference>
<dbReference type="SUPFAM" id="SSF56796">
    <property type="entry name" value="Dehydroquinate synthase-like"/>
    <property type="match status" value="1"/>
</dbReference>
<dbReference type="RefSeq" id="WP_382394231.1">
    <property type="nucleotide sequence ID" value="NZ_JBHTCQ010000002.1"/>
</dbReference>
<dbReference type="Pfam" id="PF00465">
    <property type="entry name" value="Fe-ADH"/>
    <property type="match status" value="1"/>
</dbReference>
<dbReference type="InterPro" id="IPR056798">
    <property type="entry name" value="ADH_Fe_C"/>
</dbReference>
<evidence type="ECO:0000259" key="5">
    <source>
        <dbReference type="Pfam" id="PF25137"/>
    </source>
</evidence>
<dbReference type="InterPro" id="IPR039697">
    <property type="entry name" value="Alcohol_dehydrogenase_Fe"/>
</dbReference>
<dbReference type="InterPro" id="IPR001670">
    <property type="entry name" value="ADH_Fe/GldA"/>
</dbReference>
<gene>
    <name evidence="6" type="ORF">ACFQQL_10945</name>
</gene>
<feature type="domain" description="Fe-containing alcohol dehydrogenase-like C-terminal" evidence="5">
    <location>
        <begin position="166"/>
        <end position="370"/>
    </location>
</feature>
<proteinExistence type="inferred from homology"/>
<dbReference type="CDD" id="cd08177">
    <property type="entry name" value="MAR"/>
    <property type="match status" value="1"/>
</dbReference>
<evidence type="ECO:0000313" key="7">
    <source>
        <dbReference type="Proteomes" id="UP001596455"/>
    </source>
</evidence>
<evidence type="ECO:0000256" key="3">
    <source>
        <dbReference type="ARBA" id="ARBA00023027"/>
    </source>
</evidence>
<comment type="caution">
    <text evidence="6">The sequence shown here is derived from an EMBL/GenBank/DDBJ whole genome shotgun (WGS) entry which is preliminary data.</text>
</comment>
<protein>
    <submittedName>
        <fullName evidence="6">Maleylacetate reductase</fullName>
        <ecNumber evidence="6">1.3.1.32</ecNumber>
    </submittedName>
</protein>
<sequence length="385" mass="39367">MRGDVDVTTYDTRPQRVLSGPGARRLVADEIGRLGARRVMLIAAEAEVEMAREVVAGLDVVATFTAVRPHVPVEAAHAAREMARTAGADALLSVGGGSTTGTAKAVALTEHLPILAVPTTYAGSEATDVWGLTEAGRKTNGTDPAVLPRTVVYDPELTVSLPTRLTVSSGLNALAHCVDSLWAPQAGPASTAFAVEGARLLTMGLSAVQADGADLEARTRCQDGTYLAASAFAAAGSGLHHKICHVLGGAYDLEHAAMHAVLLPHVVGFNAPAAPEAADRLAGALQGAGFGPDGGTNGLSDVADPEHDAAANALATLQALYACLGAPTSLGDLGLRAEQLPEAARLALEKVPPSNPRPVREQDLADLLGRAQAGTRAVVVPLTSR</sequence>
<dbReference type="EC" id="1.3.1.32" evidence="6"/>
<organism evidence="6 7">
    <name type="scientific">Georgenia alba</name>
    <dbReference type="NCBI Taxonomy" id="2233858"/>
    <lineage>
        <taxon>Bacteria</taxon>
        <taxon>Bacillati</taxon>
        <taxon>Actinomycetota</taxon>
        <taxon>Actinomycetes</taxon>
        <taxon>Micrococcales</taxon>
        <taxon>Bogoriellaceae</taxon>
        <taxon>Georgenia</taxon>
    </lineage>
</organism>
<dbReference type="Gene3D" id="1.20.1090.10">
    <property type="entry name" value="Dehydroquinate synthase-like - alpha domain"/>
    <property type="match status" value="1"/>
</dbReference>
<evidence type="ECO:0000256" key="2">
    <source>
        <dbReference type="ARBA" id="ARBA00023002"/>
    </source>
</evidence>
<reference evidence="7" key="1">
    <citation type="journal article" date="2019" name="Int. J. Syst. Evol. Microbiol.">
        <title>The Global Catalogue of Microorganisms (GCM) 10K type strain sequencing project: providing services to taxonomists for standard genome sequencing and annotation.</title>
        <authorList>
            <consortium name="The Broad Institute Genomics Platform"/>
            <consortium name="The Broad Institute Genome Sequencing Center for Infectious Disease"/>
            <person name="Wu L."/>
            <person name="Ma J."/>
        </authorList>
    </citation>
    <scope>NUCLEOTIDE SEQUENCE [LARGE SCALE GENOMIC DNA]</scope>
    <source>
        <strain evidence="7">JCM 1490</strain>
    </source>
</reference>